<feature type="region of interest" description="Disordered" evidence="1">
    <location>
        <begin position="322"/>
        <end position="355"/>
    </location>
</feature>
<gene>
    <name evidence="2" type="ORF">niasHT_032879</name>
</gene>
<comment type="caution">
    <text evidence="2">The sequence shown here is derived from an EMBL/GenBank/DDBJ whole genome shotgun (WGS) entry which is preliminary data.</text>
</comment>
<feature type="compositionally biased region" description="Acidic residues" evidence="1">
    <location>
        <begin position="407"/>
        <end position="437"/>
    </location>
</feature>
<organism evidence="2 3">
    <name type="scientific">Heterodera trifolii</name>
    <dbReference type="NCBI Taxonomy" id="157864"/>
    <lineage>
        <taxon>Eukaryota</taxon>
        <taxon>Metazoa</taxon>
        <taxon>Ecdysozoa</taxon>
        <taxon>Nematoda</taxon>
        <taxon>Chromadorea</taxon>
        <taxon>Rhabditida</taxon>
        <taxon>Tylenchina</taxon>
        <taxon>Tylenchomorpha</taxon>
        <taxon>Tylenchoidea</taxon>
        <taxon>Heteroderidae</taxon>
        <taxon>Heteroderinae</taxon>
        <taxon>Heterodera</taxon>
    </lineage>
</organism>
<evidence type="ECO:0000256" key="1">
    <source>
        <dbReference type="SAM" id="MobiDB-lite"/>
    </source>
</evidence>
<dbReference type="EMBL" id="JBICBT010001144">
    <property type="protein sequence ID" value="KAL3080851.1"/>
    <property type="molecule type" value="Genomic_DNA"/>
</dbReference>
<reference evidence="2 3" key="1">
    <citation type="submission" date="2024-10" db="EMBL/GenBank/DDBJ databases">
        <authorList>
            <person name="Kim D."/>
        </authorList>
    </citation>
    <scope>NUCLEOTIDE SEQUENCE [LARGE SCALE GENOMIC DNA]</scope>
    <source>
        <strain evidence="2">BH-2024</strain>
    </source>
</reference>
<feature type="compositionally biased region" description="Low complexity" evidence="1">
    <location>
        <begin position="395"/>
        <end position="406"/>
    </location>
</feature>
<protein>
    <submittedName>
        <fullName evidence="2">Uncharacterized protein</fullName>
    </submittedName>
</protein>
<dbReference type="AlphaFoldDB" id="A0ABD2INS7"/>
<evidence type="ECO:0000313" key="3">
    <source>
        <dbReference type="Proteomes" id="UP001620626"/>
    </source>
</evidence>
<sequence length="437" mass="49368">MSDNPNEAEKQMENEIFISGDAWLCVFDLLPPRLLGLKIALISDRFDARVDEHFKSRRRALGFIRIWHKIGEDGKMETQIVNARGQPLPMPTVPVPNKVVAFNGIVINYLDRRVMEFLQHFRRLFTACGTLAIKTNCARLLDFILRNIPSTAGVHANSSSPSVAADDGQPLLIKWLCAPSPRSRDAGILPPKMLSLYANDEWTATIINQIKAAFRDASSPASFICAIRDPRQDDPSYCLCYWPFCEKLTNELGEQLTVERRRNCTDCLLLVRCPILRDLDRWETWEYEAVGWFFDGPRRRVKFNDQRNRIIVCMRDGRSVGDGLLDNNNDDAAASVPGPSVQQQQQTEQPTLEPMEEQDNTFLDDNTATVPVETRQQLEEQYNSFMQLLTDAMNNGGAAAAAGDGNQQDDDDDDNDEEDGDNDSDDDDNDDDINDDD</sequence>
<proteinExistence type="predicted"/>
<name>A0ABD2INS7_9BILA</name>
<feature type="region of interest" description="Disordered" evidence="1">
    <location>
        <begin position="395"/>
        <end position="437"/>
    </location>
</feature>
<feature type="compositionally biased region" description="Low complexity" evidence="1">
    <location>
        <begin position="342"/>
        <end position="353"/>
    </location>
</feature>
<keyword evidence="3" id="KW-1185">Reference proteome</keyword>
<evidence type="ECO:0000313" key="2">
    <source>
        <dbReference type="EMBL" id="KAL3080851.1"/>
    </source>
</evidence>
<dbReference type="Proteomes" id="UP001620626">
    <property type="component" value="Unassembled WGS sequence"/>
</dbReference>
<accession>A0ABD2INS7</accession>